<dbReference type="EMBL" id="AYZF01000013">
    <property type="protein sequence ID" value="KRN06330.1"/>
    <property type="molecule type" value="Genomic_DNA"/>
</dbReference>
<keyword evidence="4" id="KW-1185">Reference proteome</keyword>
<dbReference type="STRING" id="1423806.FD15_GL001532"/>
<dbReference type="SUPFAM" id="SSF51338">
    <property type="entry name" value="Composite domain of metallo-dependent hydrolases"/>
    <property type="match status" value="1"/>
</dbReference>
<evidence type="ECO:0000259" key="2">
    <source>
        <dbReference type="Pfam" id="PF01979"/>
    </source>
</evidence>
<feature type="domain" description="Amidohydrolase-related" evidence="2">
    <location>
        <begin position="78"/>
        <end position="417"/>
    </location>
</feature>
<feature type="coiled-coil region" evidence="1">
    <location>
        <begin position="212"/>
        <end position="239"/>
    </location>
</feature>
<protein>
    <submittedName>
        <fullName evidence="3">Amidohydrolase</fullName>
    </submittedName>
</protein>
<evidence type="ECO:0000313" key="3">
    <source>
        <dbReference type="EMBL" id="KRN06330.1"/>
    </source>
</evidence>
<gene>
    <name evidence="3" type="ORF">FD15_GL001532</name>
</gene>
<proteinExistence type="predicted"/>
<dbReference type="PATRIC" id="fig|1423806.3.peg.1553"/>
<sequence length="423" mass="46482">MIAVFLVGGFMYISNLKLIKGMLYMTKFYTNFNLFNGVEAEIVSDSWMEVDEESGKVTRIGHGTKKVSGENIDLKGKYVMPGLINVHTHIMMNPLTNKLEYLSETEVAYQALKNLKELLKSGVTYIRDCGCAFDVDIKLAKLQNEGVFDGTEIMPSGRPMSMTGGHGDFVEGWDGETTWGYLTDSPDDMRKAVRQAFKIGAKNIKLMATGGVMSATDQIDDIELSLEELKIAVEEAHSKHMTVSAHAEGEKGIHNAVLAGVDSIEHGSYVSDEDIELMLAQGTFLTPTLIAAYTIPKYGKGKLPQYMLDKASAFMDKYFERIGAAIKAGVKISFGTDAGTPFNGFKDTTFELELLTSVGASNEQALFAATKNAAELLHIDKEYGSLEVGKYADFIVLDADPLENIKAVQQEDKSVYKKGIKKF</sequence>
<dbReference type="InterPro" id="IPR011059">
    <property type="entry name" value="Metal-dep_hydrolase_composite"/>
</dbReference>
<comment type="caution">
    <text evidence="3">The sequence shown here is derived from an EMBL/GenBank/DDBJ whole genome shotgun (WGS) entry which is preliminary data.</text>
</comment>
<keyword evidence="1" id="KW-0175">Coiled coil</keyword>
<accession>A0A0R2E0D8</accession>
<evidence type="ECO:0000313" key="4">
    <source>
        <dbReference type="Proteomes" id="UP000050961"/>
    </source>
</evidence>
<dbReference type="CDD" id="cd01299">
    <property type="entry name" value="Met_dep_hydrolase_A"/>
    <property type="match status" value="1"/>
</dbReference>
<dbReference type="Gene3D" id="3.20.20.140">
    <property type="entry name" value="Metal-dependent hydrolases"/>
    <property type="match status" value="1"/>
</dbReference>
<dbReference type="PANTHER" id="PTHR43135:SF3">
    <property type="entry name" value="ALPHA-D-RIBOSE 1-METHYLPHOSPHONATE 5-TRIPHOSPHATE DIPHOSPHATASE"/>
    <property type="match status" value="1"/>
</dbReference>
<reference evidence="3 4" key="1">
    <citation type="journal article" date="2015" name="Genome Announc.">
        <title>Expanding the biotechnology potential of lactobacilli through comparative genomics of 213 strains and associated genera.</title>
        <authorList>
            <person name="Sun Z."/>
            <person name="Harris H.M."/>
            <person name="McCann A."/>
            <person name="Guo C."/>
            <person name="Argimon S."/>
            <person name="Zhang W."/>
            <person name="Yang X."/>
            <person name="Jeffery I.B."/>
            <person name="Cooney J.C."/>
            <person name="Kagawa T.F."/>
            <person name="Liu W."/>
            <person name="Song Y."/>
            <person name="Salvetti E."/>
            <person name="Wrobel A."/>
            <person name="Rasinkangas P."/>
            <person name="Parkhill J."/>
            <person name="Rea M.C."/>
            <person name="O'Sullivan O."/>
            <person name="Ritari J."/>
            <person name="Douillard F.P."/>
            <person name="Paul Ross R."/>
            <person name="Yang R."/>
            <person name="Briner A.E."/>
            <person name="Felis G.E."/>
            <person name="de Vos W.M."/>
            <person name="Barrangou R."/>
            <person name="Klaenhammer T.R."/>
            <person name="Caufield P.W."/>
            <person name="Cui Y."/>
            <person name="Zhang H."/>
            <person name="O'Toole P.W."/>
        </authorList>
    </citation>
    <scope>NUCLEOTIDE SEQUENCE [LARGE SCALE GENOMIC DNA]</scope>
    <source>
        <strain evidence="3 4">DSM 21376</strain>
    </source>
</reference>
<dbReference type="SUPFAM" id="SSF51556">
    <property type="entry name" value="Metallo-dependent hydrolases"/>
    <property type="match status" value="1"/>
</dbReference>
<dbReference type="Pfam" id="PF01979">
    <property type="entry name" value="Amidohydro_1"/>
    <property type="match status" value="1"/>
</dbReference>
<dbReference type="eggNOG" id="COG1228">
    <property type="taxonomic scope" value="Bacteria"/>
</dbReference>
<organism evidence="3 4">
    <name type="scientific">Liquorilactobacillus sucicola DSM 21376 = JCM 15457</name>
    <dbReference type="NCBI Taxonomy" id="1423806"/>
    <lineage>
        <taxon>Bacteria</taxon>
        <taxon>Bacillati</taxon>
        <taxon>Bacillota</taxon>
        <taxon>Bacilli</taxon>
        <taxon>Lactobacillales</taxon>
        <taxon>Lactobacillaceae</taxon>
        <taxon>Liquorilactobacillus</taxon>
    </lineage>
</organism>
<name>A0A0R2E0D8_9LACO</name>
<evidence type="ECO:0000256" key="1">
    <source>
        <dbReference type="SAM" id="Coils"/>
    </source>
</evidence>
<dbReference type="InterPro" id="IPR057744">
    <property type="entry name" value="OTAase-like"/>
</dbReference>
<keyword evidence="3" id="KW-0378">Hydrolase</keyword>
<dbReference type="Proteomes" id="UP000050961">
    <property type="component" value="Unassembled WGS sequence"/>
</dbReference>
<dbReference type="Gene3D" id="2.30.40.10">
    <property type="entry name" value="Urease, subunit C, domain 1"/>
    <property type="match status" value="1"/>
</dbReference>
<dbReference type="InterPro" id="IPR032466">
    <property type="entry name" value="Metal_Hydrolase"/>
</dbReference>
<dbReference type="GO" id="GO:0016810">
    <property type="term" value="F:hydrolase activity, acting on carbon-nitrogen (but not peptide) bonds"/>
    <property type="evidence" value="ECO:0007669"/>
    <property type="project" value="InterPro"/>
</dbReference>
<dbReference type="PANTHER" id="PTHR43135">
    <property type="entry name" value="ALPHA-D-RIBOSE 1-METHYLPHOSPHONATE 5-TRIPHOSPHATE DIPHOSPHATASE"/>
    <property type="match status" value="1"/>
</dbReference>
<dbReference type="AlphaFoldDB" id="A0A0R2E0D8"/>
<dbReference type="InterPro" id="IPR051781">
    <property type="entry name" value="Metallo-dep_Hydrolase"/>
</dbReference>
<dbReference type="InterPro" id="IPR006680">
    <property type="entry name" value="Amidohydro-rel"/>
</dbReference>